<evidence type="ECO:0000313" key="3">
    <source>
        <dbReference type="Proteomes" id="UP001154282"/>
    </source>
</evidence>
<organism evidence="2 3">
    <name type="scientific">Linum tenue</name>
    <dbReference type="NCBI Taxonomy" id="586396"/>
    <lineage>
        <taxon>Eukaryota</taxon>
        <taxon>Viridiplantae</taxon>
        <taxon>Streptophyta</taxon>
        <taxon>Embryophyta</taxon>
        <taxon>Tracheophyta</taxon>
        <taxon>Spermatophyta</taxon>
        <taxon>Magnoliopsida</taxon>
        <taxon>eudicotyledons</taxon>
        <taxon>Gunneridae</taxon>
        <taxon>Pentapetalae</taxon>
        <taxon>rosids</taxon>
        <taxon>fabids</taxon>
        <taxon>Malpighiales</taxon>
        <taxon>Linaceae</taxon>
        <taxon>Linum</taxon>
    </lineage>
</organism>
<proteinExistence type="predicted"/>
<feature type="region of interest" description="Disordered" evidence="1">
    <location>
        <begin position="1"/>
        <end position="78"/>
    </location>
</feature>
<gene>
    <name evidence="2" type="ORF">LITE_LOCUS51380</name>
</gene>
<comment type="caution">
    <text evidence="2">The sequence shown here is derived from an EMBL/GenBank/DDBJ whole genome shotgun (WGS) entry which is preliminary data.</text>
</comment>
<feature type="compositionally biased region" description="Low complexity" evidence="1">
    <location>
        <begin position="54"/>
        <end position="78"/>
    </location>
</feature>
<name>A0AAV0S439_9ROSI</name>
<evidence type="ECO:0000313" key="2">
    <source>
        <dbReference type="EMBL" id="CAI0627744.1"/>
    </source>
</evidence>
<sequence>MPAPRFSKQLAGHRLDVSSPHLDAAPRPPPRRQLPPIGHSGASVSWPPQEEANSSAAAGGSPSLAAAGRSSPLYRCRY</sequence>
<evidence type="ECO:0000256" key="1">
    <source>
        <dbReference type="SAM" id="MobiDB-lite"/>
    </source>
</evidence>
<dbReference type="AlphaFoldDB" id="A0AAV0S439"/>
<protein>
    <submittedName>
        <fullName evidence="2">Uncharacterized protein</fullName>
    </submittedName>
</protein>
<dbReference type="Proteomes" id="UP001154282">
    <property type="component" value="Unassembled WGS sequence"/>
</dbReference>
<keyword evidence="3" id="KW-1185">Reference proteome</keyword>
<accession>A0AAV0S439</accession>
<dbReference type="EMBL" id="CAMGYJ010000011">
    <property type="protein sequence ID" value="CAI0627744.1"/>
    <property type="molecule type" value="Genomic_DNA"/>
</dbReference>
<reference evidence="2" key="1">
    <citation type="submission" date="2022-08" db="EMBL/GenBank/DDBJ databases">
        <authorList>
            <person name="Gutierrez-Valencia J."/>
        </authorList>
    </citation>
    <scope>NUCLEOTIDE SEQUENCE</scope>
</reference>